<evidence type="ECO:0000256" key="12">
    <source>
        <dbReference type="ARBA" id="ARBA00022984"/>
    </source>
</evidence>
<evidence type="ECO:0000256" key="11">
    <source>
        <dbReference type="ARBA" id="ARBA00022960"/>
    </source>
</evidence>
<evidence type="ECO:0000256" key="10">
    <source>
        <dbReference type="ARBA" id="ARBA00022842"/>
    </source>
</evidence>
<evidence type="ECO:0000256" key="8">
    <source>
        <dbReference type="ARBA" id="ARBA00022741"/>
    </source>
</evidence>
<dbReference type="Pfam" id="PF01820">
    <property type="entry name" value="Dala_Dala_lig_N"/>
    <property type="match status" value="1"/>
</dbReference>
<feature type="binding site" evidence="18">
    <location>
        <position position="301"/>
    </location>
    <ligand>
        <name>Mg(2+)</name>
        <dbReference type="ChEBI" id="CHEBI:18420"/>
        <label>1</label>
    </ligand>
</feature>
<feature type="domain" description="ATP-grasp" evidence="20">
    <location>
        <begin position="134"/>
        <end position="334"/>
    </location>
</feature>
<dbReference type="GO" id="GO:0005524">
    <property type="term" value="F:ATP binding"/>
    <property type="evidence" value="ECO:0007669"/>
    <property type="project" value="UniProtKB-UniRule"/>
</dbReference>
<evidence type="ECO:0000256" key="13">
    <source>
        <dbReference type="ARBA" id="ARBA00023211"/>
    </source>
</evidence>
<evidence type="ECO:0000256" key="15">
    <source>
        <dbReference type="ARBA" id="ARBA00047614"/>
    </source>
</evidence>
<dbReference type="UniPathway" id="UPA00219"/>
<dbReference type="AlphaFoldDB" id="A0A532V121"/>
<dbReference type="Proteomes" id="UP000319619">
    <property type="component" value="Unassembled WGS sequence"/>
</dbReference>
<keyword evidence="14 16" id="KW-0961">Cell wall biogenesis/degradation</keyword>
<dbReference type="PROSITE" id="PS00844">
    <property type="entry name" value="DALA_DALA_LIGASE_2"/>
    <property type="match status" value="1"/>
</dbReference>
<evidence type="ECO:0000256" key="6">
    <source>
        <dbReference type="ARBA" id="ARBA00022598"/>
    </source>
</evidence>
<evidence type="ECO:0000256" key="16">
    <source>
        <dbReference type="HAMAP-Rule" id="MF_00047"/>
    </source>
</evidence>
<comment type="subcellular location">
    <subcellularLocation>
        <location evidence="2 16">Cytoplasm</location>
    </subcellularLocation>
</comment>
<dbReference type="InterPro" id="IPR011095">
    <property type="entry name" value="Dala_Dala_lig_C"/>
</dbReference>
<evidence type="ECO:0000256" key="1">
    <source>
        <dbReference type="ARBA" id="ARBA00001936"/>
    </source>
</evidence>
<keyword evidence="9 19" id="KW-0067">ATP-binding</keyword>
<keyword evidence="6 16" id="KW-0436">Ligase</keyword>
<evidence type="ECO:0000256" key="4">
    <source>
        <dbReference type="ARBA" id="ARBA00012216"/>
    </source>
</evidence>
<evidence type="ECO:0000256" key="17">
    <source>
        <dbReference type="PIRSR" id="PIRSR039102-1"/>
    </source>
</evidence>
<dbReference type="NCBIfam" id="NF002378">
    <property type="entry name" value="PRK01372.1"/>
    <property type="match status" value="1"/>
</dbReference>
<keyword evidence="7 18" id="KW-0479">Metal-binding</keyword>
<dbReference type="SUPFAM" id="SSF52440">
    <property type="entry name" value="PreATP-grasp domain"/>
    <property type="match status" value="1"/>
</dbReference>
<keyword evidence="5 16" id="KW-0963">Cytoplasm</keyword>
<dbReference type="Gene3D" id="3.40.50.20">
    <property type="match status" value="1"/>
</dbReference>
<dbReference type="PROSITE" id="PS00843">
    <property type="entry name" value="DALA_DALA_LIGASE_1"/>
    <property type="match status" value="1"/>
</dbReference>
<dbReference type="InterPro" id="IPR011127">
    <property type="entry name" value="Dala_Dala_lig_N"/>
</dbReference>
<dbReference type="GO" id="GO:0008360">
    <property type="term" value="P:regulation of cell shape"/>
    <property type="evidence" value="ECO:0007669"/>
    <property type="project" value="UniProtKB-KW"/>
</dbReference>
<feature type="binding site" evidence="18">
    <location>
        <position position="303"/>
    </location>
    <ligand>
        <name>Mg(2+)</name>
        <dbReference type="ChEBI" id="CHEBI:18420"/>
        <label>2</label>
    </ligand>
</feature>
<dbReference type="SUPFAM" id="SSF56059">
    <property type="entry name" value="Glutathione synthetase ATP-binding domain-like"/>
    <property type="match status" value="1"/>
</dbReference>
<dbReference type="GO" id="GO:0071555">
    <property type="term" value="P:cell wall organization"/>
    <property type="evidence" value="ECO:0007669"/>
    <property type="project" value="UniProtKB-KW"/>
</dbReference>
<dbReference type="Gene3D" id="3.30.470.20">
    <property type="entry name" value="ATP-grasp fold, B domain"/>
    <property type="match status" value="1"/>
</dbReference>
<dbReference type="Gene3D" id="3.30.1490.20">
    <property type="entry name" value="ATP-grasp fold, A domain"/>
    <property type="match status" value="1"/>
</dbReference>
<comment type="cofactor">
    <cofactor evidence="1">
        <name>Mn(2+)</name>
        <dbReference type="ChEBI" id="CHEBI:29035"/>
    </cofactor>
</comment>
<dbReference type="InterPro" id="IPR000291">
    <property type="entry name" value="D-Ala_lig_Van_CS"/>
</dbReference>
<comment type="cofactor">
    <cofactor evidence="18">
        <name>Mg(2+)</name>
        <dbReference type="ChEBI" id="CHEBI:18420"/>
    </cofactor>
    <cofactor evidence="18">
        <name>Mn(2+)</name>
        <dbReference type="ChEBI" id="CHEBI:29035"/>
    </cofactor>
    <text evidence="18">Binds 2 magnesium or manganese ions per subunit.</text>
</comment>
<name>A0A532V121_UNCL8</name>
<feature type="binding site" evidence="18">
    <location>
        <position position="288"/>
    </location>
    <ligand>
        <name>Mg(2+)</name>
        <dbReference type="ChEBI" id="CHEBI:18420"/>
        <label>1</label>
    </ligand>
</feature>
<dbReference type="Pfam" id="PF07478">
    <property type="entry name" value="Dala_Dala_lig_C"/>
    <property type="match status" value="1"/>
</dbReference>
<comment type="function">
    <text evidence="16">Cell wall formation.</text>
</comment>
<keyword evidence="11 16" id="KW-0133">Cell shape</keyword>
<keyword evidence="12 16" id="KW-0573">Peptidoglycan synthesis</keyword>
<gene>
    <name evidence="16" type="primary">ddl</name>
    <name evidence="21" type="ORF">CEE37_07610</name>
</gene>
<evidence type="ECO:0000256" key="18">
    <source>
        <dbReference type="PIRSR" id="PIRSR039102-3"/>
    </source>
</evidence>
<evidence type="ECO:0000256" key="19">
    <source>
        <dbReference type="PROSITE-ProRule" id="PRU00409"/>
    </source>
</evidence>
<dbReference type="GO" id="GO:0009252">
    <property type="term" value="P:peptidoglycan biosynthetic process"/>
    <property type="evidence" value="ECO:0007669"/>
    <property type="project" value="UniProtKB-UniRule"/>
</dbReference>
<feature type="active site" evidence="17">
    <location>
        <position position="13"/>
    </location>
</feature>
<dbReference type="PANTHER" id="PTHR23132:SF23">
    <property type="entry name" value="D-ALANINE--D-ALANINE LIGASE B"/>
    <property type="match status" value="1"/>
</dbReference>
<keyword evidence="10 18" id="KW-0460">Magnesium</keyword>
<dbReference type="FunFam" id="3.30.470.20:FF:000008">
    <property type="entry name" value="D-alanine--D-alanine ligase"/>
    <property type="match status" value="1"/>
</dbReference>
<keyword evidence="13 18" id="KW-0464">Manganese</keyword>
<comment type="pathway">
    <text evidence="16">Cell wall biogenesis; peptidoglycan biosynthesis.</text>
</comment>
<dbReference type="InterPro" id="IPR005905">
    <property type="entry name" value="D_ala_D_ala"/>
</dbReference>
<comment type="similarity">
    <text evidence="3 16">Belongs to the D-alanine--D-alanine ligase family.</text>
</comment>
<feature type="binding site" evidence="18">
    <location>
        <position position="301"/>
    </location>
    <ligand>
        <name>Mg(2+)</name>
        <dbReference type="ChEBI" id="CHEBI:18420"/>
        <label>2</label>
    </ligand>
</feature>
<dbReference type="GO" id="GO:0008716">
    <property type="term" value="F:D-alanine-D-alanine ligase activity"/>
    <property type="evidence" value="ECO:0007669"/>
    <property type="project" value="UniProtKB-UniRule"/>
</dbReference>
<dbReference type="InterPro" id="IPR016185">
    <property type="entry name" value="PreATP-grasp_dom_sf"/>
</dbReference>
<keyword evidence="8 19" id="KW-0547">Nucleotide-binding</keyword>
<feature type="active site" evidence="17">
    <location>
        <position position="181"/>
    </location>
</feature>
<comment type="catalytic activity">
    <reaction evidence="15 16">
        <text>2 D-alanine + ATP = D-alanyl-D-alanine + ADP + phosphate + H(+)</text>
        <dbReference type="Rhea" id="RHEA:11224"/>
        <dbReference type="ChEBI" id="CHEBI:15378"/>
        <dbReference type="ChEBI" id="CHEBI:30616"/>
        <dbReference type="ChEBI" id="CHEBI:43474"/>
        <dbReference type="ChEBI" id="CHEBI:57416"/>
        <dbReference type="ChEBI" id="CHEBI:57822"/>
        <dbReference type="ChEBI" id="CHEBI:456216"/>
        <dbReference type="EC" id="6.3.2.4"/>
    </reaction>
</comment>
<evidence type="ECO:0000256" key="9">
    <source>
        <dbReference type="ARBA" id="ARBA00022840"/>
    </source>
</evidence>
<dbReference type="InterPro" id="IPR013815">
    <property type="entry name" value="ATP_grasp_subdomain_1"/>
</dbReference>
<dbReference type="PROSITE" id="PS50975">
    <property type="entry name" value="ATP_GRASP"/>
    <property type="match status" value="1"/>
</dbReference>
<evidence type="ECO:0000256" key="5">
    <source>
        <dbReference type="ARBA" id="ARBA00022490"/>
    </source>
</evidence>
<evidence type="ECO:0000256" key="7">
    <source>
        <dbReference type="ARBA" id="ARBA00022723"/>
    </source>
</evidence>
<dbReference type="GO" id="GO:0046872">
    <property type="term" value="F:metal ion binding"/>
    <property type="evidence" value="ECO:0007669"/>
    <property type="project" value="UniProtKB-KW"/>
</dbReference>
<dbReference type="NCBIfam" id="TIGR01205">
    <property type="entry name" value="D_ala_D_alaTIGR"/>
    <property type="match status" value="1"/>
</dbReference>
<protein>
    <recommendedName>
        <fullName evidence="4 16">D-alanine--D-alanine ligase</fullName>
        <ecNumber evidence="4 16">6.3.2.4</ecNumber>
    </recommendedName>
    <alternativeName>
        <fullName evidence="16">D-Ala-D-Ala ligase</fullName>
    </alternativeName>
    <alternativeName>
        <fullName evidence="16">D-alanylalanine synthetase</fullName>
    </alternativeName>
</protein>
<evidence type="ECO:0000259" key="20">
    <source>
        <dbReference type="PROSITE" id="PS50975"/>
    </source>
</evidence>
<accession>A0A532V121</accession>
<evidence type="ECO:0000313" key="21">
    <source>
        <dbReference type="EMBL" id="TKJ40822.1"/>
    </source>
</evidence>
<evidence type="ECO:0000256" key="14">
    <source>
        <dbReference type="ARBA" id="ARBA00023316"/>
    </source>
</evidence>
<dbReference type="HAMAP" id="MF_00047">
    <property type="entry name" value="Dala_Dala_lig"/>
    <property type="match status" value="1"/>
</dbReference>
<feature type="active site" evidence="17">
    <location>
        <position position="312"/>
    </location>
</feature>
<comment type="caution">
    <text evidence="21">The sequence shown here is derived from an EMBL/GenBank/DDBJ whole genome shotgun (WGS) entry which is preliminary data.</text>
</comment>
<evidence type="ECO:0000256" key="3">
    <source>
        <dbReference type="ARBA" id="ARBA00010871"/>
    </source>
</evidence>
<dbReference type="EMBL" id="NJBN01000004">
    <property type="protein sequence ID" value="TKJ40822.1"/>
    <property type="molecule type" value="Genomic_DNA"/>
</dbReference>
<dbReference type="GO" id="GO:0005737">
    <property type="term" value="C:cytoplasm"/>
    <property type="evidence" value="ECO:0007669"/>
    <property type="project" value="UniProtKB-SubCell"/>
</dbReference>
<dbReference type="PIRSF" id="PIRSF039102">
    <property type="entry name" value="Ddl/VanB"/>
    <property type="match status" value="1"/>
</dbReference>
<reference evidence="21 22" key="1">
    <citation type="submission" date="2017-06" db="EMBL/GenBank/DDBJ databases">
        <title>Novel microbial phyla capable of carbon fixation and sulfur reduction in deep-sea sediments.</title>
        <authorList>
            <person name="Huang J."/>
            <person name="Baker B."/>
            <person name="Wang Y."/>
        </authorList>
    </citation>
    <scope>NUCLEOTIDE SEQUENCE [LARGE SCALE GENOMIC DNA]</scope>
    <source>
        <strain evidence="21">B3_LCP</strain>
    </source>
</reference>
<organism evidence="21 22">
    <name type="scientific">candidate division LCP-89 bacterium B3_LCP</name>
    <dbReference type="NCBI Taxonomy" id="2012998"/>
    <lineage>
        <taxon>Bacteria</taxon>
        <taxon>Pseudomonadati</taxon>
        <taxon>Bacteria division LCP-89</taxon>
    </lineage>
</organism>
<evidence type="ECO:0000313" key="22">
    <source>
        <dbReference type="Proteomes" id="UP000319619"/>
    </source>
</evidence>
<proteinExistence type="inferred from homology"/>
<dbReference type="PANTHER" id="PTHR23132">
    <property type="entry name" value="D-ALANINE--D-ALANINE LIGASE"/>
    <property type="match status" value="1"/>
</dbReference>
<dbReference type="EC" id="6.3.2.4" evidence="4 16"/>
<evidence type="ECO:0000256" key="2">
    <source>
        <dbReference type="ARBA" id="ARBA00004496"/>
    </source>
</evidence>
<sequence>MKIIVLMGGESAERRVSLTSGEAVAGALANQGHEVYKVDLIDPVRIVPTRVSLFDETVGEEPPGLSDLPRFMPRRLGALMETLDRQKPDIVFPMLHGGMGEDGRLQACLEMVGIPFVGSGSLASALAMNKPKAKTLFRAVGVPTPDEILITSDEANPALVEDKIEETFGFPAVIKPDALGSAVGLFILKDASGIEEALKGIKELNYDIMIEPFIAGKELTVTVLGDEALSPIEIRPHGGVYDYLSKYTKGQTDYLCPAPVSEEEIERLQEYGLKAHQALGCRHYSRVDFRMTDDGDLFCLEVNTIPGMTATSLVPKAAAEAGINFEELVDRLAGMR</sequence>
<dbReference type="InterPro" id="IPR011761">
    <property type="entry name" value="ATP-grasp"/>
</dbReference>